<gene>
    <name evidence="1" type="primary">Contig11201.g11965</name>
    <name evidence="1" type="ORF">STYLEM_7455</name>
</gene>
<dbReference type="OrthoDB" id="660555at2759"/>
<accession>A0A078AA84</accession>
<dbReference type="EMBL" id="CCKQ01007134">
    <property type="protein sequence ID" value="CDW78477.1"/>
    <property type="molecule type" value="Genomic_DNA"/>
</dbReference>
<evidence type="ECO:0000313" key="2">
    <source>
        <dbReference type="Proteomes" id="UP000039865"/>
    </source>
</evidence>
<sequence>MRLTNHKESDGGKNFRLKFGEKVISGALKILIRNLMRVVEDPGEEMEILFLLIICVHFLKFNSISSDLKKYIASRINEFKQALYVNEQFLQKQKKLGLKEMGYALYAVTGVDSFDPYDYKNR</sequence>
<keyword evidence="2" id="KW-1185">Reference proteome</keyword>
<organism evidence="1 2">
    <name type="scientific">Stylonychia lemnae</name>
    <name type="common">Ciliate</name>
    <dbReference type="NCBI Taxonomy" id="5949"/>
    <lineage>
        <taxon>Eukaryota</taxon>
        <taxon>Sar</taxon>
        <taxon>Alveolata</taxon>
        <taxon>Ciliophora</taxon>
        <taxon>Intramacronucleata</taxon>
        <taxon>Spirotrichea</taxon>
        <taxon>Stichotrichia</taxon>
        <taxon>Sporadotrichida</taxon>
        <taxon>Oxytrichidae</taxon>
        <taxon>Stylonychinae</taxon>
        <taxon>Stylonychia</taxon>
    </lineage>
</organism>
<protein>
    <submittedName>
        <fullName evidence="1">Uncharacterized protein</fullName>
    </submittedName>
</protein>
<reference evidence="1 2" key="1">
    <citation type="submission" date="2014-06" db="EMBL/GenBank/DDBJ databases">
        <authorList>
            <person name="Swart Estienne"/>
        </authorList>
    </citation>
    <scope>NUCLEOTIDE SEQUENCE [LARGE SCALE GENOMIC DNA]</scope>
    <source>
        <strain evidence="1 2">130c</strain>
    </source>
</reference>
<dbReference type="InParanoid" id="A0A078AA84"/>
<dbReference type="AlphaFoldDB" id="A0A078AA84"/>
<dbReference type="Proteomes" id="UP000039865">
    <property type="component" value="Unassembled WGS sequence"/>
</dbReference>
<evidence type="ECO:0000313" key="1">
    <source>
        <dbReference type="EMBL" id="CDW78477.1"/>
    </source>
</evidence>
<name>A0A078AA84_STYLE</name>
<proteinExistence type="predicted"/>